<dbReference type="AlphaFoldDB" id="A0A1E7G043"/>
<keyword evidence="3" id="KW-1185">Reference proteome</keyword>
<accession>A0A1E7G043</accession>
<evidence type="ECO:0000256" key="1">
    <source>
        <dbReference type="SAM" id="MobiDB-lite"/>
    </source>
</evidence>
<evidence type="ECO:0000313" key="2">
    <source>
        <dbReference type="EMBL" id="OEU23463.1"/>
    </source>
</evidence>
<dbReference type="Proteomes" id="UP000095751">
    <property type="component" value="Unassembled WGS sequence"/>
</dbReference>
<name>A0A1E7G043_9STRA</name>
<feature type="compositionally biased region" description="Low complexity" evidence="1">
    <location>
        <begin position="166"/>
        <end position="177"/>
    </location>
</feature>
<evidence type="ECO:0000313" key="3">
    <source>
        <dbReference type="Proteomes" id="UP000095751"/>
    </source>
</evidence>
<feature type="compositionally biased region" description="Basic and acidic residues" evidence="1">
    <location>
        <begin position="83"/>
        <end position="95"/>
    </location>
</feature>
<sequence length="256" mass="27774">MDLIGNDRNPRRTQPAYRSPSPVNTGDESPLYLSDVDDDGPPTPIPITQPTPPTAAAASKTVVPAASSSKRQDGLNEEGMGISREEWQENNEARNRTASSSKRLADEAIQVTPAAATPPVPSIQVQPPSLDDMLSVMAGSEEIEQDIAATPSKKQKNDSNSTAARTPVNTNPITNPITNPYARVLDTDTFENDANHCDASKLFDIEGTIRSLQRLHRQGLMGSVDLASENPLLDLLTLRMNVVPLKLEDRHLNHNL</sequence>
<feature type="region of interest" description="Disordered" evidence="1">
    <location>
        <begin position="1"/>
        <end position="103"/>
    </location>
</feature>
<protein>
    <submittedName>
        <fullName evidence="2">Uncharacterized protein</fullName>
    </submittedName>
</protein>
<dbReference type="KEGG" id="fcy:FRACYDRAFT_267546"/>
<organism evidence="2 3">
    <name type="scientific">Fragilariopsis cylindrus CCMP1102</name>
    <dbReference type="NCBI Taxonomy" id="635003"/>
    <lineage>
        <taxon>Eukaryota</taxon>
        <taxon>Sar</taxon>
        <taxon>Stramenopiles</taxon>
        <taxon>Ochrophyta</taxon>
        <taxon>Bacillariophyta</taxon>
        <taxon>Bacillariophyceae</taxon>
        <taxon>Bacillariophycidae</taxon>
        <taxon>Bacillariales</taxon>
        <taxon>Bacillariaceae</taxon>
        <taxon>Fragilariopsis</taxon>
    </lineage>
</organism>
<feature type="compositionally biased region" description="Pro residues" evidence="1">
    <location>
        <begin position="41"/>
        <end position="53"/>
    </location>
</feature>
<feature type="region of interest" description="Disordered" evidence="1">
    <location>
        <begin position="147"/>
        <end position="177"/>
    </location>
</feature>
<reference evidence="2 3" key="1">
    <citation type="submission" date="2016-09" db="EMBL/GenBank/DDBJ databases">
        <title>Extensive genetic diversity and differential bi-allelic expression allows diatom success in the polar Southern Ocean.</title>
        <authorList>
            <consortium name="DOE Joint Genome Institute"/>
            <person name="Mock T."/>
            <person name="Otillar R.P."/>
            <person name="Strauss J."/>
            <person name="Dupont C."/>
            <person name="Frickenhaus S."/>
            <person name="Maumus F."/>
            <person name="Mcmullan M."/>
            <person name="Sanges R."/>
            <person name="Schmutz J."/>
            <person name="Toseland A."/>
            <person name="Valas R."/>
            <person name="Veluchamy A."/>
            <person name="Ward B.J."/>
            <person name="Allen A."/>
            <person name="Barry K."/>
            <person name="Falciatore A."/>
            <person name="Ferrante M."/>
            <person name="Fortunato A.E."/>
            <person name="Gloeckner G."/>
            <person name="Gruber A."/>
            <person name="Hipkin R."/>
            <person name="Janech M."/>
            <person name="Kroth P."/>
            <person name="Leese F."/>
            <person name="Lindquist E."/>
            <person name="Lyon B.R."/>
            <person name="Martin J."/>
            <person name="Mayer C."/>
            <person name="Parker M."/>
            <person name="Quesneville H."/>
            <person name="Raymond J."/>
            <person name="Uhlig C."/>
            <person name="Valentin K.U."/>
            <person name="Worden A.Z."/>
            <person name="Armbrust E.V."/>
            <person name="Bowler C."/>
            <person name="Green B."/>
            <person name="Moulton V."/>
            <person name="Van Oosterhout C."/>
            <person name="Grigoriev I."/>
        </authorList>
    </citation>
    <scope>NUCLEOTIDE SEQUENCE [LARGE SCALE GENOMIC DNA]</scope>
    <source>
        <strain evidence="2 3">CCMP1102</strain>
    </source>
</reference>
<feature type="compositionally biased region" description="Low complexity" evidence="1">
    <location>
        <begin position="54"/>
        <end position="69"/>
    </location>
</feature>
<gene>
    <name evidence="2" type="ORF">FRACYDRAFT_267546</name>
</gene>
<proteinExistence type="predicted"/>
<dbReference type="EMBL" id="KV784353">
    <property type="protein sequence ID" value="OEU23463.1"/>
    <property type="molecule type" value="Genomic_DNA"/>
</dbReference>
<dbReference type="InParanoid" id="A0A1E7G043"/>